<evidence type="ECO:0000256" key="7">
    <source>
        <dbReference type="RuleBase" id="RU362042"/>
    </source>
</evidence>
<dbReference type="AlphaFoldDB" id="A0A1Q2MCH3"/>
<dbReference type="InterPro" id="IPR000223">
    <property type="entry name" value="Pept_S26A_signal_pept_1"/>
</dbReference>
<dbReference type="InterPro" id="IPR036286">
    <property type="entry name" value="LexA/Signal_pep-like_sf"/>
</dbReference>
<gene>
    <name evidence="9" type="primary">lepB</name>
    <name evidence="9" type="ORF">SMSP2_00334</name>
</gene>
<dbReference type="EC" id="3.4.21.89" evidence="3 7"/>
<evidence type="ECO:0000259" key="8">
    <source>
        <dbReference type="Pfam" id="PF10502"/>
    </source>
</evidence>
<evidence type="ECO:0000256" key="6">
    <source>
        <dbReference type="PIRSR" id="PIRSR600223-1"/>
    </source>
</evidence>
<organism evidence="9 10">
    <name type="scientific">Limihaloglobus sulfuriphilus</name>
    <dbReference type="NCBI Taxonomy" id="1851148"/>
    <lineage>
        <taxon>Bacteria</taxon>
        <taxon>Pseudomonadati</taxon>
        <taxon>Planctomycetota</taxon>
        <taxon>Phycisphaerae</taxon>
        <taxon>Sedimentisphaerales</taxon>
        <taxon>Sedimentisphaeraceae</taxon>
        <taxon>Limihaloglobus</taxon>
    </lineage>
</organism>
<keyword evidence="7" id="KW-0645">Protease</keyword>
<proteinExistence type="inferred from homology"/>
<feature type="domain" description="Peptidase S26" evidence="8">
    <location>
        <begin position="407"/>
        <end position="460"/>
    </location>
</feature>
<feature type="domain" description="Peptidase S26" evidence="8">
    <location>
        <begin position="106"/>
        <end position="175"/>
    </location>
</feature>
<feature type="active site" evidence="6">
    <location>
        <position position="44"/>
    </location>
</feature>
<dbReference type="InterPro" id="IPR019533">
    <property type="entry name" value="Peptidase_S26"/>
</dbReference>
<dbReference type="GO" id="GO:0009003">
    <property type="term" value="F:signal peptidase activity"/>
    <property type="evidence" value="ECO:0007669"/>
    <property type="project" value="UniProtKB-EC"/>
</dbReference>
<comment type="catalytic activity">
    <reaction evidence="1 7">
        <text>Cleavage of hydrophobic, N-terminal signal or leader sequences from secreted and periplasmic proteins.</text>
        <dbReference type="EC" id="3.4.21.89"/>
    </reaction>
</comment>
<comment type="similarity">
    <text evidence="2 7">Belongs to the peptidase S26 family.</text>
</comment>
<feature type="active site" evidence="6">
    <location>
        <position position="143"/>
    </location>
</feature>
<dbReference type="NCBIfam" id="TIGR02227">
    <property type="entry name" value="sigpep_I_bact"/>
    <property type="match status" value="1"/>
</dbReference>
<evidence type="ECO:0000256" key="4">
    <source>
        <dbReference type="ARBA" id="ARBA00019232"/>
    </source>
</evidence>
<dbReference type="KEGG" id="pbas:SMSP2_00334"/>
<dbReference type="Gene3D" id="2.10.109.10">
    <property type="entry name" value="Umud Fragment, subunit A"/>
    <property type="match status" value="2"/>
</dbReference>
<dbReference type="GO" id="GO:0004252">
    <property type="term" value="F:serine-type endopeptidase activity"/>
    <property type="evidence" value="ECO:0007669"/>
    <property type="project" value="InterPro"/>
</dbReference>
<dbReference type="EMBL" id="CP019646">
    <property type="protein sequence ID" value="AQQ69997.1"/>
    <property type="molecule type" value="Genomic_DNA"/>
</dbReference>
<name>A0A1Q2MCH3_9BACT</name>
<sequence length="503" mass="57286">MSDKQSPSKEKSLCSTFEWLLIALALAFTYRAFLLEAYKIPTGSMAPTLRGDRFAVACQSCGEKFDYGFIPERYRRGANREGFYQLDPGTICPNCGTTSRPVASKINGDRILVFKGSYYFHDPDRWDVFVFKNPTEPHLNYIKRLVGLPGEKIEIIDGDIYINDKITRKPAKVQNELWMPVFDSRLTEVVAYSQNREPVSPMMNSEGSNWRYIENGRSFSLDETEGKKHELYYNYKQGRDLRAFYSYNRYDMINVAPFFSDMMLEAYVAFPDQSGEFEAVLSKYGTEYTASLDVSGTMTVSAKEPSGKRNVIAEKTIKPLDTDRPVRFCFENLDHVLRFSFGPETLEYDFGREAHAMGEPGRLRPQIKVAGSGRLRVENLRIMRDIYYYGTGFDDETLRAGEGRPYTLGEDEFFACGDNSPASSDSRYWDAPGIGNNAKTYPAGVVPRDYLIGKAFFVYWPGSFKYNLNPKFSKLGKFAILPNVSEMKFIYGGVDDAEIEAEE</sequence>
<comment type="subcellular location">
    <subcellularLocation>
        <location evidence="7">Membrane</location>
        <topology evidence="7">Single-pass type II membrane protein</topology>
    </subcellularLocation>
</comment>
<dbReference type="GO" id="GO:0006465">
    <property type="term" value="P:signal peptide processing"/>
    <property type="evidence" value="ECO:0007669"/>
    <property type="project" value="InterPro"/>
</dbReference>
<evidence type="ECO:0000256" key="3">
    <source>
        <dbReference type="ARBA" id="ARBA00013208"/>
    </source>
</evidence>
<dbReference type="InterPro" id="IPR019757">
    <property type="entry name" value="Pept_S26A_signal_pept_1_Lys-AS"/>
</dbReference>
<protein>
    <recommendedName>
        <fullName evidence="4 7">Signal peptidase I</fullName>
        <ecNumber evidence="3 7">3.4.21.89</ecNumber>
    </recommendedName>
</protein>
<dbReference type="Pfam" id="PF10502">
    <property type="entry name" value="Peptidase_S26"/>
    <property type="match status" value="3"/>
</dbReference>
<evidence type="ECO:0000256" key="5">
    <source>
        <dbReference type="ARBA" id="ARBA00022801"/>
    </source>
</evidence>
<dbReference type="Proteomes" id="UP000188181">
    <property type="component" value="Chromosome"/>
</dbReference>
<dbReference type="PANTHER" id="PTHR43390">
    <property type="entry name" value="SIGNAL PEPTIDASE I"/>
    <property type="match status" value="1"/>
</dbReference>
<keyword evidence="10" id="KW-1185">Reference proteome</keyword>
<evidence type="ECO:0000256" key="2">
    <source>
        <dbReference type="ARBA" id="ARBA00009370"/>
    </source>
</evidence>
<dbReference type="SUPFAM" id="SSF51306">
    <property type="entry name" value="LexA/Signal peptidase"/>
    <property type="match status" value="2"/>
</dbReference>
<dbReference type="PRINTS" id="PR00727">
    <property type="entry name" value="LEADERPTASE"/>
</dbReference>
<evidence type="ECO:0000256" key="1">
    <source>
        <dbReference type="ARBA" id="ARBA00000677"/>
    </source>
</evidence>
<dbReference type="GO" id="GO:0016020">
    <property type="term" value="C:membrane"/>
    <property type="evidence" value="ECO:0007669"/>
    <property type="project" value="UniProtKB-SubCell"/>
</dbReference>
<dbReference type="STRING" id="1851148.SMSP2_00334"/>
<keyword evidence="5 7" id="KW-0378">Hydrolase</keyword>
<evidence type="ECO:0000313" key="10">
    <source>
        <dbReference type="Proteomes" id="UP000188181"/>
    </source>
</evidence>
<dbReference type="PANTHER" id="PTHR43390:SF1">
    <property type="entry name" value="CHLOROPLAST PROCESSING PEPTIDASE"/>
    <property type="match status" value="1"/>
</dbReference>
<accession>A0A1Q2MCH3</accession>
<dbReference type="PROSITE" id="PS00760">
    <property type="entry name" value="SPASE_I_2"/>
    <property type="match status" value="1"/>
</dbReference>
<dbReference type="RefSeq" id="WP_222566384.1">
    <property type="nucleotide sequence ID" value="NZ_CP019646.1"/>
</dbReference>
<dbReference type="CDD" id="cd06530">
    <property type="entry name" value="S26_SPase_I"/>
    <property type="match status" value="1"/>
</dbReference>
<reference evidence="10" key="1">
    <citation type="submission" date="2017-02" db="EMBL/GenBank/DDBJ databases">
        <title>Comparative genomics and description of representatives of a novel lineage of planctomycetes thriving in anoxic sediments.</title>
        <authorList>
            <person name="Spring S."/>
            <person name="Bunk B."/>
            <person name="Sproer C."/>
        </authorList>
    </citation>
    <scope>NUCLEOTIDE SEQUENCE [LARGE SCALE GENOMIC DNA]</scope>
    <source>
        <strain evidence="10">SM-Chi-D1</strain>
    </source>
</reference>
<evidence type="ECO:0000313" key="9">
    <source>
        <dbReference type="EMBL" id="AQQ69997.1"/>
    </source>
</evidence>
<feature type="domain" description="Peptidase S26" evidence="8">
    <location>
        <begin position="16"/>
        <end position="57"/>
    </location>
</feature>